<accession>A0A1V3WPF4</accession>
<name>A0A1V3WPF4_MYCKA</name>
<dbReference type="AlphaFoldDB" id="A0A1V3WPF4"/>
<protein>
    <submittedName>
        <fullName evidence="1">Uncharacterized protein</fullName>
    </submittedName>
</protein>
<sequence>MKPLCRKVFAVASPIPELAPVTTATRFGASGVVIGTTLINVLNFRCVLQRLVQHDDRVSLRGRLLLPRTLSRLTQVSKRGQGPGQLNSE</sequence>
<proteinExistence type="predicted"/>
<evidence type="ECO:0000313" key="1">
    <source>
        <dbReference type="EMBL" id="OOK68843.1"/>
    </source>
</evidence>
<organism evidence="1 2">
    <name type="scientific">Mycobacterium kansasii</name>
    <dbReference type="NCBI Taxonomy" id="1768"/>
    <lineage>
        <taxon>Bacteria</taxon>
        <taxon>Bacillati</taxon>
        <taxon>Actinomycetota</taxon>
        <taxon>Actinomycetes</taxon>
        <taxon>Mycobacteriales</taxon>
        <taxon>Mycobacteriaceae</taxon>
        <taxon>Mycobacterium</taxon>
    </lineage>
</organism>
<comment type="caution">
    <text evidence="1">The sequence shown here is derived from an EMBL/GenBank/DDBJ whole genome shotgun (WGS) entry which is preliminary data.</text>
</comment>
<reference evidence="1 2" key="1">
    <citation type="submission" date="2017-02" db="EMBL/GenBank/DDBJ databases">
        <title>Complete genome sequences of Mycobacterium kansasii strains isolated from rhesus macaques.</title>
        <authorList>
            <person name="Panda A."/>
            <person name="Nagaraj S."/>
            <person name="Zhao X."/>
            <person name="Tettelin H."/>
            <person name="Detolla L.J."/>
        </authorList>
    </citation>
    <scope>NUCLEOTIDE SEQUENCE [LARGE SCALE GENOMIC DNA]</scope>
    <source>
        <strain evidence="1 2">11-3813</strain>
    </source>
</reference>
<gene>
    <name evidence="1" type="ORF">BZL30_7384</name>
</gene>
<dbReference type="EMBL" id="MVBM01000007">
    <property type="protein sequence ID" value="OOK68843.1"/>
    <property type="molecule type" value="Genomic_DNA"/>
</dbReference>
<dbReference type="Proteomes" id="UP000189229">
    <property type="component" value="Unassembled WGS sequence"/>
</dbReference>
<evidence type="ECO:0000313" key="2">
    <source>
        <dbReference type="Proteomes" id="UP000189229"/>
    </source>
</evidence>